<evidence type="ECO:0000313" key="6">
    <source>
        <dbReference type="Proteomes" id="UP001164746"/>
    </source>
</evidence>
<name>A0ABY7DRE2_MYAAR</name>
<evidence type="ECO:0000256" key="2">
    <source>
        <dbReference type="ARBA" id="ARBA00010718"/>
    </source>
</evidence>
<dbReference type="PANTHER" id="PTHR18952:SF208">
    <property type="entry name" value="CARBONIC ANHYDRASE XA-RELATED"/>
    <property type="match status" value="1"/>
</dbReference>
<comment type="subcellular location">
    <subcellularLocation>
        <location evidence="1">Secreted</location>
    </subcellularLocation>
</comment>
<evidence type="ECO:0000256" key="3">
    <source>
        <dbReference type="ARBA" id="ARBA00022525"/>
    </source>
</evidence>
<dbReference type="Pfam" id="PF00194">
    <property type="entry name" value="Carb_anhydrase"/>
    <property type="match status" value="1"/>
</dbReference>
<proteinExistence type="inferred from homology"/>
<evidence type="ECO:0000259" key="4">
    <source>
        <dbReference type="PROSITE" id="PS51144"/>
    </source>
</evidence>
<dbReference type="PANTHER" id="PTHR18952">
    <property type="entry name" value="CARBONIC ANHYDRASE"/>
    <property type="match status" value="1"/>
</dbReference>
<comment type="similarity">
    <text evidence="2">Belongs to the alpha-carbonic anhydrase family.</text>
</comment>
<dbReference type="InterPro" id="IPR001148">
    <property type="entry name" value="CA_dom"/>
</dbReference>
<evidence type="ECO:0000313" key="5">
    <source>
        <dbReference type="EMBL" id="WAR00275.1"/>
    </source>
</evidence>
<dbReference type="InterPro" id="IPR036398">
    <property type="entry name" value="CA_dom_sf"/>
</dbReference>
<dbReference type="EMBL" id="CP111014">
    <property type="protein sequence ID" value="WAR00275.1"/>
    <property type="molecule type" value="Genomic_DNA"/>
</dbReference>
<dbReference type="Gene3D" id="3.10.200.10">
    <property type="entry name" value="Alpha carbonic anhydrase"/>
    <property type="match status" value="1"/>
</dbReference>
<dbReference type="Proteomes" id="UP001164746">
    <property type="component" value="Chromosome 3"/>
</dbReference>
<keyword evidence="6" id="KW-1185">Reference proteome</keyword>
<dbReference type="PROSITE" id="PS51144">
    <property type="entry name" value="ALPHA_CA_2"/>
    <property type="match status" value="1"/>
</dbReference>
<reference evidence="5" key="1">
    <citation type="submission" date="2022-11" db="EMBL/GenBank/DDBJ databases">
        <title>Centuries of genome instability and evolution in soft-shell clam transmissible cancer (bioRxiv).</title>
        <authorList>
            <person name="Hart S.F.M."/>
            <person name="Yonemitsu M.A."/>
            <person name="Giersch R.M."/>
            <person name="Beal B.F."/>
            <person name="Arriagada G."/>
            <person name="Davis B.W."/>
            <person name="Ostrander E.A."/>
            <person name="Goff S.P."/>
            <person name="Metzger M.J."/>
        </authorList>
    </citation>
    <scope>NUCLEOTIDE SEQUENCE</scope>
    <source>
        <strain evidence="5">MELC-2E11</strain>
        <tissue evidence="5">Siphon/mantle</tissue>
    </source>
</reference>
<dbReference type="SUPFAM" id="SSF51069">
    <property type="entry name" value="Carbonic anhydrase"/>
    <property type="match status" value="1"/>
</dbReference>
<sequence length="316" mass="35960">MAHVGSMKRDLWEEWWGYGSGTSDKHMANSSCSTSGPAFWGRHEKLFALCSMGRFQSPIDIRPETLIYDPNLTTIKFQGNAINGTLHNTVHDLTLDVNYTDTTSGQFNFSSGPFSYTYRLFNVKLHLGIFNDVGSEHTIAGKQFPIEIQLMGFNSDLYRNHSEATMSTHGLAIISVLGSIDEMFNLEFDKVLTAVKNMSYKGEKQLLKNFNMLDIIPRSEMFITYEGSLTQPSCQETVTWAIVNKPMRITKHQMASLRELNQWREGRPSLQPNNFRPPLPFNRRPVRINISPHTEAEDCAMKITKSYTVNKRMIGS</sequence>
<dbReference type="InterPro" id="IPR023561">
    <property type="entry name" value="Carbonic_anhydrase_a-class"/>
</dbReference>
<organism evidence="5 6">
    <name type="scientific">Mya arenaria</name>
    <name type="common">Soft-shell clam</name>
    <dbReference type="NCBI Taxonomy" id="6604"/>
    <lineage>
        <taxon>Eukaryota</taxon>
        <taxon>Metazoa</taxon>
        <taxon>Spiralia</taxon>
        <taxon>Lophotrochozoa</taxon>
        <taxon>Mollusca</taxon>
        <taxon>Bivalvia</taxon>
        <taxon>Autobranchia</taxon>
        <taxon>Heteroconchia</taxon>
        <taxon>Euheterodonta</taxon>
        <taxon>Imparidentia</taxon>
        <taxon>Neoheterodontei</taxon>
        <taxon>Myida</taxon>
        <taxon>Myoidea</taxon>
        <taxon>Myidae</taxon>
        <taxon>Mya</taxon>
    </lineage>
</organism>
<evidence type="ECO:0000256" key="1">
    <source>
        <dbReference type="ARBA" id="ARBA00004613"/>
    </source>
</evidence>
<dbReference type="SMART" id="SM01057">
    <property type="entry name" value="Carb_anhydrase"/>
    <property type="match status" value="1"/>
</dbReference>
<keyword evidence="3" id="KW-0964">Secreted</keyword>
<protein>
    <submittedName>
        <fullName evidence="5">CAH10-like protein</fullName>
    </submittedName>
</protein>
<accession>A0ABY7DRE2</accession>
<gene>
    <name evidence="5" type="ORF">MAR_024647</name>
</gene>
<feature type="domain" description="Alpha-carbonic anhydrase" evidence="4">
    <location>
        <begin position="14"/>
        <end position="290"/>
    </location>
</feature>